<dbReference type="AlphaFoldDB" id="A0ABD5UPD2"/>
<dbReference type="Pfam" id="PF23960">
    <property type="entry name" value="DUF7289"/>
    <property type="match status" value="1"/>
</dbReference>
<gene>
    <name evidence="2" type="ORF">ACFQEY_11160</name>
</gene>
<accession>A0ABD5UPD2</accession>
<evidence type="ECO:0000256" key="1">
    <source>
        <dbReference type="SAM" id="Phobius"/>
    </source>
</evidence>
<keyword evidence="1" id="KW-0472">Membrane</keyword>
<dbReference type="InterPro" id="IPR055713">
    <property type="entry name" value="DUF7289"/>
</dbReference>
<keyword evidence="1" id="KW-0812">Transmembrane</keyword>
<evidence type="ECO:0000313" key="2">
    <source>
        <dbReference type="EMBL" id="MFC6889573.1"/>
    </source>
</evidence>
<proteinExistence type="predicted"/>
<dbReference type="EMBL" id="JBHSXI010000012">
    <property type="protein sequence ID" value="MFC6889573.1"/>
    <property type="molecule type" value="Genomic_DNA"/>
</dbReference>
<keyword evidence="1" id="KW-1133">Transmembrane helix</keyword>
<comment type="caution">
    <text evidence="2">The sequence shown here is derived from an EMBL/GenBank/DDBJ whole genome shotgun (WGS) entry which is preliminary data.</text>
</comment>
<evidence type="ECO:0008006" key="4">
    <source>
        <dbReference type="Google" id="ProtNLM"/>
    </source>
</evidence>
<dbReference type="Proteomes" id="UP001596333">
    <property type="component" value="Unassembled WGS sequence"/>
</dbReference>
<sequence>MSGRGRRAPTVAVGDGGLDALGDDDRGVSNVVGYVLVFSLVTVTIGTVFAVGITGVEDRREAERVANVERAFDVLDDNLRDVQRYDDPSRSTELRLSGGTLSLAETTRFELYNGSGGLVLEREYRSLTYRNGDTTIAYETGAWFRSDGGAAVMRSEPRFVAADNRTTIPLVLLIRDGDPRVDGDGTVQVAASRRSNTGPDYAADDEGPFELRIESDYADAWERYFDRTDGFPVNETATDAADRTVVVDLTEDRVVYVPRIAIDVTLRR</sequence>
<keyword evidence="3" id="KW-1185">Reference proteome</keyword>
<reference evidence="2 3" key="1">
    <citation type="journal article" date="2019" name="Int. J. Syst. Evol. Microbiol.">
        <title>The Global Catalogue of Microorganisms (GCM) 10K type strain sequencing project: providing services to taxonomists for standard genome sequencing and annotation.</title>
        <authorList>
            <consortium name="The Broad Institute Genomics Platform"/>
            <consortium name="The Broad Institute Genome Sequencing Center for Infectious Disease"/>
            <person name="Wu L."/>
            <person name="Ma J."/>
        </authorList>
    </citation>
    <scope>NUCLEOTIDE SEQUENCE [LARGE SCALE GENOMIC DNA]</scope>
    <source>
        <strain evidence="2 3">Y73</strain>
    </source>
</reference>
<protein>
    <recommendedName>
        <fullName evidence="4">Flagellin</fullName>
    </recommendedName>
</protein>
<feature type="transmembrane region" description="Helical" evidence="1">
    <location>
        <begin position="31"/>
        <end position="54"/>
    </location>
</feature>
<dbReference type="RefSeq" id="WP_379768506.1">
    <property type="nucleotide sequence ID" value="NZ_JBHSXI010000012.1"/>
</dbReference>
<name>A0ABD5UPD2_9EURY</name>
<evidence type="ECO:0000313" key="3">
    <source>
        <dbReference type="Proteomes" id="UP001596333"/>
    </source>
</evidence>
<organism evidence="2 3">
    <name type="scientific">Halorubrum trueperi</name>
    <dbReference type="NCBI Taxonomy" id="2004704"/>
    <lineage>
        <taxon>Archaea</taxon>
        <taxon>Methanobacteriati</taxon>
        <taxon>Methanobacteriota</taxon>
        <taxon>Stenosarchaea group</taxon>
        <taxon>Halobacteria</taxon>
        <taxon>Halobacteriales</taxon>
        <taxon>Haloferacaceae</taxon>
        <taxon>Halorubrum</taxon>
    </lineage>
</organism>